<name>A0A8C9G4V6_PAVCR</name>
<evidence type="ECO:0000313" key="3">
    <source>
        <dbReference type="Proteomes" id="UP000694428"/>
    </source>
</evidence>
<dbReference type="AlphaFoldDB" id="A0A8C9G4V6"/>
<feature type="domain" description="PH" evidence="1">
    <location>
        <begin position="14"/>
        <end position="75"/>
    </location>
</feature>
<evidence type="ECO:0000313" key="2">
    <source>
        <dbReference type="Ensembl" id="ENSPSTP00000025771.1"/>
    </source>
</evidence>
<accession>A0A8C9G4V6</accession>
<sequence>MCRNAIIYQPGKEDGTKRGYLSKRTAEANRWHEKWFALYQNVLFYFESEQSARPAGIYMLEGCSCERAVVKLWLD</sequence>
<dbReference type="Ensembl" id="ENSPSTT00000027107.1">
    <property type="protein sequence ID" value="ENSPSTP00000025771.1"/>
    <property type="gene ID" value="ENSPSTG00000018951.1"/>
</dbReference>
<evidence type="ECO:0000259" key="1">
    <source>
        <dbReference type="PROSITE" id="PS50003"/>
    </source>
</evidence>
<reference evidence="2" key="2">
    <citation type="submission" date="2025-09" db="UniProtKB">
        <authorList>
            <consortium name="Ensembl"/>
        </authorList>
    </citation>
    <scope>IDENTIFICATION</scope>
</reference>
<dbReference type="InterPro" id="IPR001849">
    <property type="entry name" value="PH_domain"/>
</dbReference>
<dbReference type="Proteomes" id="UP000694428">
    <property type="component" value="Unplaced"/>
</dbReference>
<dbReference type="SUPFAM" id="SSF50729">
    <property type="entry name" value="PH domain-like"/>
    <property type="match status" value="1"/>
</dbReference>
<organism evidence="2 3">
    <name type="scientific">Pavo cristatus</name>
    <name type="common">Indian peafowl</name>
    <name type="synonym">Blue peafowl</name>
    <dbReference type="NCBI Taxonomy" id="9049"/>
    <lineage>
        <taxon>Eukaryota</taxon>
        <taxon>Metazoa</taxon>
        <taxon>Chordata</taxon>
        <taxon>Craniata</taxon>
        <taxon>Vertebrata</taxon>
        <taxon>Euteleostomi</taxon>
        <taxon>Archelosauria</taxon>
        <taxon>Archosauria</taxon>
        <taxon>Dinosauria</taxon>
        <taxon>Saurischia</taxon>
        <taxon>Theropoda</taxon>
        <taxon>Coelurosauria</taxon>
        <taxon>Aves</taxon>
        <taxon>Neognathae</taxon>
        <taxon>Galloanserae</taxon>
        <taxon>Galliformes</taxon>
        <taxon>Phasianidae</taxon>
        <taxon>Phasianinae</taxon>
        <taxon>Pavo</taxon>
    </lineage>
</organism>
<keyword evidence="3" id="KW-1185">Reference proteome</keyword>
<dbReference type="PROSITE" id="PS50003">
    <property type="entry name" value="PH_DOMAIN"/>
    <property type="match status" value="1"/>
</dbReference>
<dbReference type="Gene3D" id="2.30.29.30">
    <property type="entry name" value="Pleckstrin-homology domain (PH domain)/Phosphotyrosine-binding domain (PTB)"/>
    <property type="match status" value="1"/>
</dbReference>
<proteinExistence type="predicted"/>
<dbReference type="Pfam" id="PF00169">
    <property type="entry name" value="PH"/>
    <property type="match status" value="1"/>
</dbReference>
<protein>
    <recommendedName>
        <fullName evidence="1">PH domain-containing protein</fullName>
    </recommendedName>
</protein>
<reference evidence="2" key="1">
    <citation type="submission" date="2025-08" db="UniProtKB">
        <authorList>
            <consortium name="Ensembl"/>
        </authorList>
    </citation>
    <scope>IDENTIFICATION</scope>
</reference>
<dbReference type="InterPro" id="IPR011993">
    <property type="entry name" value="PH-like_dom_sf"/>
</dbReference>